<protein>
    <submittedName>
        <fullName evidence="2">Uncharacterized protein</fullName>
    </submittedName>
</protein>
<dbReference type="EMBL" id="JAHRIP010080858">
    <property type="protein sequence ID" value="MEQ2312901.1"/>
    <property type="molecule type" value="Genomic_DNA"/>
</dbReference>
<accession>A0ABV1A5H0</accession>
<keyword evidence="3" id="KW-1185">Reference proteome</keyword>
<comment type="caution">
    <text evidence="2">The sequence shown here is derived from an EMBL/GenBank/DDBJ whole genome shotgun (WGS) entry which is preliminary data.</text>
</comment>
<evidence type="ECO:0000313" key="2">
    <source>
        <dbReference type="EMBL" id="MEQ2312901.1"/>
    </source>
</evidence>
<sequence length="113" mass="11717">MPVVVLTEPTGGSTVRSGRLCSQPVAENAPLRFSSSSADPAAPGPSPRGTALSDFRSPRAQKRTMVSEPAAAGVRSPVAAAVERGCTPPGRDDQERPRVRTVSLGLAAEPERL</sequence>
<feature type="region of interest" description="Disordered" evidence="1">
    <location>
        <begin position="31"/>
        <end position="113"/>
    </location>
</feature>
<name>A0ABV1A5H0_9TELE</name>
<gene>
    <name evidence="2" type="ORF">AMECASPLE_036155</name>
</gene>
<organism evidence="2 3">
    <name type="scientific">Ameca splendens</name>
    <dbReference type="NCBI Taxonomy" id="208324"/>
    <lineage>
        <taxon>Eukaryota</taxon>
        <taxon>Metazoa</taxon>
        <taxon>Chordata</taxon>
        <taxon>Craniata</taxon>
        <taxon>Vertebrata</taxon>
        <taxon>Euteleostomi</taxon>
        <taxon>Actinopterygii</taxon>
        <taxon>Neopterygii</taxon>
        <taxon>Teleostei</taxon>
        <taxon>Neoteleostei</taxon>
        <taxon>Acanthomorphata</taxon>
        <taxon>Ovalentaria</taxon>
        <taxon>Atherinomorphae</taxon>
        <taxon>Cyprinodontiformes</taxon>
        <taxon>Goodeidae</taxon>
        <taxon>Ameca</taxon>
    </lineage>
</organism>
<feature type="region of interest" description="Disordered" evidence="1">
    <location>
        <begin position="1"/>
        <end position="20"/>
    </location>
</feature>
<evidence type="ECO:0000313" key="3">
    <source>
        <dbReference type="Proteomes" id="UP001469553"/>
    </source>
</evidence>
<dbReference type="Proteomes" id="UP001469553">
    <property type="component" value="Unassembled WGS sequence"/>
</dbReference>
<proteinExistence type="predicted"/>
<feature type="compositionally biased region" description="Low complexity" evidence="1">
    <location>
        <begin position="70"/>
        <end position="82"/>
    </location>
</feature>
<evidence type="ECO:0000256" key="1">
    <source>
        <dbReference type="SAM" id="MobiDB-lite"/>
    </source>
</evidence>
<reference evidence="2 3" key="1">
    <citation type="submission" date="2021-06" db="EMBL/GenBank/DDBJ databases">
        <authorList>
            <person name="Palmer J.M."/>
        </authorList>
    </citation>
    <scope>NUCLEOTIDE SEQUENCE [LARGE SCALE GENOMIC DNA]</scope>
    <source>
        <strain evidence="2 3">AS_MEX2019</strain>
        <tissue evidence="2">Muscle</tissue>
    </source>
</reference>